<dbReference type="InterPro" id="IPR050091">
    <property type="entry name" value="PKS_NRPS_Biosynth_Enz"/>
</dbReference>
<evidence type="ECO:0000256" key="1">
    <source>
        <dbReference type="ARBA" id="ARBA00001957"/>
    </source>
</evidence>
<dbReference type="Pfam" id="PF01575">
    <property type="entry name" value="MaoC_dehydratas"/>
    <property type="match status" value="1"/>
</dbReference>
<dbReference type="InterPro" id="IPR036736">
    <property type="entry name" value="ACP-like_sf"/>
</dbReference>
<dbReference type="InterPro" id="IPR023214">
    <property type="entry name" value="HAD_sf"/>
</dbReference>
<keyword evidence="6" id="KW-0963">Cytoplasm</keyword>
<dbReference type="InterPro" id="IPR020841">
    <property type="entry name" value="PKS_Beta-ketoAc_synthase_dom"/>
</dbReference>
<dbReference type="Pfam" id="PF00550">
    <property type="entry name" value="PP-binding"/>
    <property type="match status" value="5"/>
</dbReference>
<dbReference type="InterPro" id="IPR023213">
    <property type="entry name" value="CAT-like_dom_sf"/>
</dbReference>
<dbReference type="InterPro" id="IPR006162">
    <property type="entry name" value="Ppantetheine_attach_site"/>
</dbReference>
<dbReference type="SUPFAM" id="SSF53474">
    <property type="entry name" value="alpha/beta-Hydrolases"/>
    <property type="match status" value="1"/>
</dbReference>
<dbReference type="InterPro" id="IPR036412">
    <property type="entry name" value="HAD-like_sf"/>
</dbReference>
<dbReference type="InterPro" id="IPR016039">
    <property type="entry name" value="Thiolase-like"/>
</dbReference>
<dbReference type="GO" id="GO:0005886">
    <property type="term" value="C:plasma membrane"/>
    <property type="evidence" value="ECO:0007669"/>
    <property type="project" value="TreeGrafter"/>
</dbReference>
<dbReference type="Pfam" id="PF00106">
    <property type="entry name" value="adh_short"/>
    <property type="match status" value="1"/>
</dbReference>
<dbReference type="Proteomes" id="UP000744980">
    <property type="component" value="Unassembled WGS sequence"/>
</dbReference>
<dbReference type="GO" id="GO:0005737">
    <property type="term" value="C:cytoplasm"/>
    <property type="evidence" value="ECO:0007669"/>
    <property type="project" value="UniProtKB-SubCell"/>
</dbReference>
<evidence type="ECO:0000256" key="5">
    <source>
        <dbReference type="ARBA" id="ARBA00022450"/>
    </source>
</evidence>
<dbReference type="Gene3D" id="3.10.129.10">
    <property type="entry name" value="Hotdog Thioesterase"/>
    <property type="match status" value="1"/>
</dbReference>
<dbReference type="Pfam" id="PF00975">
    <property type="entry name" value="Thioesterase"/>
    <property type="match status" value="1"/>
</dbReference>
<dbReference type="GO" id="GO:0031177">
    <property type="term" value="F:phosphopantetheine binding"/>
    <property type="evidence" value="ECO:0007669"/>
    <property type="project" value="InterPro"/>
</dbReference>
<dbReference type="InterPro" id="IPR020806">
    <property type="entry name" value="PKS_PP-bd"/>
</dbReference>
<dbReference type="Gene3D" id="3.30.559.10">
    <property type="entry name" value="Chloramphenicol acetyltransferase-like domain"/>
    <property type="match status" value="1"/>
</dbReference>
<gene>
    <name evidence="13" type="ORF">GFB56_25150</name>
</gene>
<dbReference type="CDD" id="cd08953">
    <property type="entry name" value="KR_2_SDR_x"/>
    <property type="match status" value="1"/>
</dbReference>
<dbReference type="PROSITE" id="PS00012">
    <property type="entry name" value="PHOSPHOPANTETHEINE"/>
    <property type="match status" value="1"/>
</dbReference>
<reference evidence="13 14" key="1">
    <citation type="submission" date="2020-01" db="EMBL/GenBank/DDBJ databases">
        <title>Draft genome assembly of Ensifer adhaerens T173.</title>
        <authorList>
            <person name="Craig J.E."/>
            <person name="Stinchcombe J.R."/>
        </authorList>
    </citation>
    <scope>NUCLEOTIDE SEQUENCE [LARGE SCALE GENOMIC DNA]</scope>
    <source>
        <strain evidence="13 14">T173</strain>
    </source>
</reference>
<dbReference type="Gene3D" id="3.40.50.720">
    <property type="entry name" value="NAD(P)-binding Rossmann-like Domain"/>
    <property type="match status" value="2"/>
</dbReference>
<name>A0AAW4FRW2_9HYPH</name>
<dbReference type="CDD" id="cd00833">
    <property type="entry name" value="PKS"/>
    <property type="match status" value="3"/>
</dbReference>
<comment type="pathway">
    <text evidence="4">Lipid metabolism; fatty acid beta-oxidation.</text>
</comment>
<dbReference type="InterPro" id="IPR054514">
    <property type="entry name" value="RhiE-like_linker"/>
</dbReference>
<dbReference type="SUPFAM" id="SSF47336">
    <property type="entry name" value="ACP-like"/>
    <property type="match status" value="5"/>
</dbReference>
<evidence type="ECO:0000256" key="10">
    <source>
        <dbReference type="SAM" id="MobiDB-lite"/>
    </source>
</evidence>
<dbReference type="Pfam" id="PF08659">
    <property type="entry name" value="KR"/>
    <property type="match status" value="1"/>
</dbReference>
<dbReference type="InterPro" id="IPR010033">
    <property type="entry name" value="HAD_SF_ppase_IIIC"/>
</dbReference>
<keyword evidence="8" id="KW-0808">Transferase</keyword>
<dbReference type="SMART" id="SM01294">
    <property type="entry name" value="PKS_PP_betabranch"/>
    <property type="match status" value="3"/>
</dbReference>
<comment type="cofactor">
    <cofactor evidence="1">
        <name>pantetheine 4'-phosphate</name>
        <dbReference type="ChEBI" id="CHEBI:47942"/>
    </cofactor>
</comment>
<dbReference type="CDD" id="cd03441">
    <property type="entry name" value="R_hydratase_like"/>
    <property type="match status" value="1"/>
</dbReference>
<keyword evidence="5" id="KW-0596">Phosphopantetheine</keyword>
<sequence length="5024" mass="553393">MATTSFFGENANSVDGIHTFTNSDVSAFASISRDFNPLHMNRNYARRSPFGGCIVHGAIAVLAALEKTGISEPVRVKELSVNFKNPIFCDQKYTYQLDQDGEDSCIISLRDGSTALMQLCISWAPLTGSAELELAEVMTPPANGSDEASCEACDYVEDALLGDIELSGTYSPKGLQDYYPIAYRVFGRAVLEVVSLCSFLVGMKLPGKRALFSSMQLTFEARGTNGELGYSHKTQFYNPGYGLLETELSVHAAHSVVAHGQLKSFVRKEFNDRPVADYLAKIPDGERGLLAGKVALVTGSARGLGASMVKSLAALGCHVYLNFLSSEAQARAIADDLEDNGLAVTLYRGDASDSDWCDGLRTELLEKHGRLDILVCNACQPPLRMEEEESTASRRAEYIAHNRQMVEAPITTFSDLLEQSGGVCAAISSTMVETKPKGFSHYVELKQQVEAVLAKLAEEHPSIRTLIARPANLLTEMSNTPARIFNAISPDDVAMQVVNALVTTTDHTKLITEFGTGKAKSNASAIMLTGSFTLDPLIEEFKEWLDFLPRDYVVQQTGYSQIMPDLLNPASLLNTDSGTVNIVFLRIGDWVHERKDYWGPAGLNLSKGEDFIRQVAEEFATALGEFCRRSRAWQLLVVCPEPGLDPEDRRGAALIEEIQAQLLTLDKDTPNLTTVIARDHHAVYDIDSHLIGDASRDRIAHIPFVQDYYRFLALLCVRTLNAKMQKPYKVVVLDCDNTLWKGVCGEEDDVNNLTIDHEFSEFQRSMKGLLEKGYILCLCSKNREEDVWKVFDQHPGMVLTREDIAASKINWQPKSENIQALADELNLGLNSFVFFDDNPMECAEVRAGCPDVVTICLTESNLRFSRWARLLWAFDHLTHTSEDSSRTQMYREQSQREQFKKSVVSFREFLEGLGLEVAINPLTADLVDRASQMTLRTNQFNNTTIRRDQSEIASLPESEGLRPLVIQVTDRFGDYGTVGLVTYRFEENCLFVESFLLSCRVLGRAVEDRILQRLLAIAEDARLDELHIGFVPSKKNTPFLQFLDKLSPEKTLPGNGASDGISRYVYDRRSLQLLLDNQVYLEQKTVAKEAPKAPFVLATDDVQFDVDYVRIAERSSVAFGDLEDSSRKMPAAKAAGRERSANARNGNYQGRPTELVLMIKTLFAKALAISPDQISEHEELEKYGLESIDIVNITVAISKVVPSLSPTFLFEHRTLHSIVQSLQRDYGLAVPSGLPVDALVSEAPDLQRNITAQPSTSRDDVAVREDIAIIGLHGNYPGAESMDDLWRILRAGECRIAPLPEARRQLMERSFPGISASLRGSMDRAGYIDDIDRFDAEIFGITPKEAELMDPQQRLFLQVVWGLCEDAGYTKQTLDRSTGVFVGVLSNDYAMYANLHALQHAEQYRHTDYYQIANRVSYHFDLHGPSIAVDAACASSGTAFHLACQAIRAGNCSAAIVGGVNLILHPSRLIQYTQTGMLSNNGRCQPFGQGADGTLLGEGVGAVLLKPLSQARLDGDNIYAVIKSSWVNSGGKTNGFTVPNPIAQAELIQQALREAVLPIQSIAYVEAHGTGTSLGDPIEVSALSRAFHSLGDGGHRKIGSIKANIGHTESNAFIAGLSKILLQFKHRQWAPTLTSDEANKAINFSTAGFEVQRVLSDWDVQPAGAGSPEVSPPIAACISNFGAGGSNVHVVLQEYRQEKVADRDDGSIARYLVPLSANKQEQLPLMCRRLHDLLKGSDLTATDIASVAYTLQIGRQPMDHRVIFVVSDMDELLKALEEFSSGVSESPAWLSARTAARDALGSYLDQQGDMQELLKKWVGEQDYHRIARLWLHGFSMPWAELYTNAPPSKISLPTYPFRGRSHWLEHAYIPRQAGFVQSPMAAITQFSEEENPVNDAANFFEPVWIETDIAKSSSMPSLFEDRRIVFCGLDHEQRAKLEGELRNSEVTHCFLPHIGEGAFADGAVALFTYIQDLLKSGLRKSTLLQVAAVSGDQHESWTGLAALLKTATQESPLLSGQFVELNAEQEAKNWLTLLQDEMQHGKDVIVRYRSRRQVRTWRTLPLAPQPLPLSNVEKPGGPRNYLITGGSGALALVCAQWVGMIDDSATIFLLARSDYSSIAGSARGQEIESLRKQGLRIEYRQVDVSNGPALANCVDDIRIVHGDISGVIHCAGVIRDAYLLRKSPIEFREVLSAKVAGTVNLDRATRDQPLDFFVLFSSISAVLGNPGQGDYSVANAFMDEFAHYRNRLSLDQKRLGRSVSINWPLWSEGGMALDPELAGMLEQQHGLASISNEQGRQMLHGILASAKPQVFVGTGDYAAAANTLRASEWLHPERGGGEALLPETEPSRELCGVGEEGPSAQDLYPYLKQMLSDVTKLDVADIDEHKALQDFGLDSVMIAKLNKALAEDFQQLPRTLFYEYSTLEALAGYLVGQGLRQKAPTEKLVSVNRMPARLKKDTVDHVGLADRPISASGYRLSALRSRSGEAVSETLVDGAGRRQQPIAIVGMAGRYPNAGTLDAFWQQIHAGASQISEIPAWRWYGETASGDGNIHASLQGKKGAFLEGFAQFDPSFFQIAPIDAYSIDPQERLVLMTCWEALENSGYTRQRLKEQHGQRVAVCVGATKSGFNYVSSEGSVSGQVNSTSFSGMANRVSYFLDVKGPSIAFDTMCTSSITAIHHACQYLQHGDCELAIAAAVNLYLHPNDYLALQKLGMLSDEARVHCFAAEGTGFIPGEGAGAIILKRLDAAIADGDRIEGIISATALSHSGRTHGYTAPSLAQQEQLIRDVIEKSGNDVDDISYVESAANGSSMGDAIEWGALKNVFRSRQTPCLIGSVKPNTGHLEAAAGMAQLSKVVAQMKHQALAPTLIDERRLDHDLLADSGLQLVTDGRPWSGFDGSHKCLVTAAGAGGTYAAMVVEQAPSDADCGKAAREPLVAITLSARTVDALKRIAGNLSDHLAAHPEYEIEDIAYTLHVGREAMKIRTGFVVASRQELMRKLSAIALARSGDVASMFIVGGEVGGFASPGEVGFSQERSGLEAVVREWVKGGAVNWLDVYPNRGPDGHPRLLALPAYSFDSREYWRSVAPAQEKLRQTSRHPDATAVASVGIVPEAEAISMDMYEQGSREPHASGASEQTSGLVTRSTIDRQVKNAVRELLHFQKTDEIDDNATFFELGIDSIRMVGFVDDMAKALALSLEETVLFDHPTVMQFCQHIFRLLSGHAVAATDPGETDRLASAAVQPASARNGGLKDSISHEILTDVIRRLKDAVKEILHYPASEILDDDVTFFELGVDSIRMVSFIDQLSEKLALELEETVLFDHPSIIGLAKHMVERLDIGGTGDAGNTADMELSDSLQSSPLSSAELQENVLRYGRGAYEEIVPLQCEGDGPILFCLHPASGDVAMFSKLVTGVGTNCRIIGIKARGFLTKKPACADAEEMARYYAELIQAVDPVGPYHLMGASMGGVAAYAVARVLQQAGRHVKSIFMLETPLITRERDQDIFSLDEVQNWLTNANFLMIAMLHLDPAFRQRKKAGAIKWPDLVITASELTTADGVEISTDTIEDRLVERIVHRGVRQSPDILRLRLRSMSETHRNNLRCMREYRWQPLPRPSEIEILMFRTESAKATSDEVYNPNYLHKLQRDLGSMLPLLDTWTEKMPQVKTVIADGKDHFDLCNHSIGSQQVIGPILASMNREATLERDVETTPPPQGSQVWIGSGSAALAPAISPAGSPLTVVPRDGFKVAVIGMSARFPGAENVEAFWRELSAGKSLLQPYPADRFASSELEDEALEHGCLFERIDGFDHAFFNISPNEAQMMEPSERLFLQEAWRAVEDAGLVPDRLAGSHWGVFAGSGGDYNLHVQNILGIAPHVSQSTLPGRVAYHLNLNGPTVSIDAGCASSLMAVKHACDSLKLGQCNVAIAGGAMVYSTRNLISTSHYYRLLSRESQVNGLGAEARGMLPGEAVATVVLKPLEEAIRDGDRIYAVIDAWGSNHNGRTQGIAAPSGAAQAELLSSTYRQFGIDINSLDFFEANASGSPLGDKVELQGLNKVFDQRPERSIALGTVENNVGHSFAASGMAHLLKAILALHHEVIPATPNIDPNNSVLGKEPGPFYINSQAQPWPRRPEARRAGVSSYSATGINTHLVISDWLPPTSPAIEEGSAGPVLMAISAHTSDALHQRCRDLLEHLTGNANKPLSLRQLSANLLSRRHHQRYRVAVLARDEAHFAELLECILSQKADPNILCNIALMTSEDEVDARTITLDEADRLRFQHEARKGVADWKTAPFDRAALWFVHGVEFDARGFFRAEELVPLSLPGYPFADTRSWLLPTLAASTEQASPTVEGPKDWLLQQVAKITGNRWQELRLDTGWNAMGFDSLMSIRFVSLINEQTEANVQLVDLLDRETPGELLDYLTELEAFSRPEHALQKLEQAISQPLPSVQYPWFESRLASLPRTVGVTSFTLEAIASELDQEERQYVISDVLASGIAIFRDTDKVVLVAPRTVDIDDQLGWYSKEVLNASFNSLIPGRLWVPISQEQERNLYITEEMKSTAWNVFHIFRLQAVDVDLPRLQHALTLLARRQDLLRTRYCKFGDVHSQCISELVCVSLDYISMPSSEAFYQFIQGQRSHQLLEGDGSSPIKMWLTETDGTFYLGLVAHHAHADAFTSGLLFSQLMETYQALTEQSDAPADREHELEQYWLYALQQYDTSVFGAKEQEEYWRDKLDGVDVAMRLPYREHSEAAPLSRKLAANHINPVSEALNDSIANLNRQHGISYTQLFAAVIVVVLQRFLSNRRPVLQVVHNHRDRASLAACLGDFSNIALIPFQLKENQSVIEFLSDVRKTLLDALQNSKVQFKQLMEIAGLDGYPEFCDMRGDIILDSADIDTANVNIAGKHGVSAYMDAVLEQRKIHFLEQSLASIFFQFLKLDGRLYIFHSYDQASFEHETMQKFLHLVVDFADAMLRDLNRPMSDLVTEFQQQGAEIAPDVSEPPDNSQVTDVRQRGIIDLLERLNRGDISIGQLHNWV</sequence>
<dbReference type="InterPro" id="IPR036514">
    <property type="entry name" value="SGNH_hydro_sf"/>
</dbReference>
<dbReference type="GO" id="GO:0006633">
    <property type="term" value="P:fatty acid biosynthetic process"/>
    <property type="evidence" value="ECO:0007669"/>
    <property type="project" value="InterPro"/>
</dbReference>
<accession>A0AAW4FRW2</accession>
<dbReference type="GO" id="GO:0071770">
    <property type="term" value="P:DIM/DIP cell wall layer assembly"/>
    <property type="evidence" value="ECO:0007669"/>
    <property type="project" value="TreeGrafter"/>
</dbReference>
<feature type="domain" description="Ketosynthase family 3 (KS3)" evidence="12">
    <location>
        <begin position="1264"/>
        <end position="1694"/>
    </location>
</feature>
<evidence type="ECO:0000259" key="12">
    <source>
        <dbReference type="PROSITE" id="PS52004"/>
    </source>
</evidence>
<dbReference type="Gene3D" id="3.40.47.10">
    <property type="match status" value="3"/>
</dbReference>
<dbReference type="InterPro" id="IPR010037">
    <property type="entry name" value="FkbH_domain"/>
</dbReference>
<dbReference type="Gene3D" id="3.40.50.1110">
    <property type="entry name" value="SGNH hydrolase"/>
    <property type="match status" value="1"/>
</dbReference>
<dbReference type="SUPFAM" id="SSF56784">
    <property type="entry name" value="HAD-like"/>
    <property type="match status" value="1"/>
</dbReference>
<comment type="caution">
    <text evidence="13">The sequence shown here is derived from an EMBL/GenBank/DDBJ whole genome shotgun (WGS) entry which is preliminary data.</text>
</comment>
<feature type="domain" description="Carrier" evidence="11">
    <location>
        <begin position="1153"/>
        <end position="1226"/>
    </location>
</feature>
<evidence type="ECO:0000259" key="11">
    <source>
        <dbReference type="PROSITE" id="PS50075"/>
    </source>
</evidence>
<dbReference type="InterPro" id="IPR014031">
    <property type="entry name" value="Ketoacyl_synth_C"/>
</dbReference>
<dbReference type="InterPro" id="IPR029058">
    <property type="entry name" value="AB_hydrolase_fold"/>
</dbReference>
<dbReference type="GO" id="GO:0016788">
    <property type="term" value="F:hydrolase activity, acting on ester bonds"/>
    <property type="evidence" value="ECO:0007669"/>
    <property type="project" value="UniProtKB-ARBA"/>
</dbReference>
<comment type="subcellular location">
    <subcellularLocation>
        <location evidence="2">Cytoplasm</location>
    </subcellularLocation>
</comment>
<feature type="domain" description="Ketosynthase family 3 (KS3)" evidence="12">
    <location>
        <begin position="3739"/>
        <end position="4147"/>
    </location>
</feature>
<dbReference type="Pfam" id="PF00109">
    <property type="entry name" value="ketoacyl-synt"/>
    <property type="match status" value="3"/>
</dbReference>
<proteinExistence type="predicted"/>
<dbReference type="Gene3D" id="3.30.559.30">
    <property type="entry name" value="Nonribosomal peptide synthetase, condensation domain"/>
    <property type="match status" value="1"/>
</dbReference>
<dbReference type="Pfam" id="PF22336">
    <property type="entry name" value="RhiE-like_linker"/>
    <property type="match status" value="1"/>
</dbReference>
<protein>
    <submittedName>
        <fullName evidence="13">SDR family NAD(P)-dependent oxidoreductase</fullName>
    </submittedName>
</protein>
<dbReference type="InterPro" id="IPR014030">
    <property type="entry name" value="Ketoacyl_synth_N"/>
</dbReference>
<feature type="domain" description="Carrier" evidence="11">
    <location>
        <begin position="4339"/>
        <end position="4416"/>
    </location>
</feature>
<keyword evidence="9" id="KW-0677">Repeat</keyword>
<dbReference type="Gene3D" id="1.10.1240.100">
    <property type="match status" value="3"/>
</dbReference>
<feature type="compositionally biased region" description="Polar residues" evidence="10">
    <location>
        <begin position="3132"/>
        <end position="3143"/>
    </location>
</feature>
<dbReference type="GO" id="GO:0004300">
    <property type="term" value="F:enoyl-CoA hydratase activity"/>
    <property type="evidence" value="ECO:0007669"/>
    <property type="project" value="UniProtKB-ARBA"/>
</dbReference>
<dbReference type="Pfam" id="PF02801">
    <property type="entry name" value="Ketoacyl-synt_C"/>
    <property type="match status" value="3"/>
</dbReference>
<dbReference type="InterPro" id="IPR036291">
    <property type="entry name" value="NAD(P)-bd_dom_sf"/>
</dbReference>
<dbReference type="Pfam" id="PF00668">
    <property type="entry name" value="Condensation"/>
    <property type="match status" value="1"/>
</dbReference>
<dbReference type="InterPro" id="IPR002347">
    <property type="entry name" value="SDR_fam"/>
</dbReference>
<dbReference type="InterPro" id="IPR009081">
    <property type="entry name" value="PP-bd_ACP"/>
</dbReference>
<evidence type="ECO:0000256" key="2">
    <source>
        <dbReference type="ARBA" id="ARBA00004496"/>
    </source>
</evidence>
<dbReference type="InterPro" id="IPR013968">
    <property type="entry name" value="PKS_KR"/>
</dbReference>
<dbReference type="InterPro" id="IPR029069">
    <property type="entry name" value="HotDog_dom_sf"/>
</dbReference>
<keyword evidence="7" id="KW-0597">Phosphoprotein</keyword>
<evidence type="ECO:0000313" key="14">
    <source>
        <dbReference type="Proteomes" id="UP000744980"/>
    </source>
</evidence>
<dbReference type="PROSITE" id="PS00606">
    <property type="entry name" value="KS3_1"/>
    <property type="match status" value="2"/>
</dbReference>
<evidence type="ECO:0000256" key="9">
    <source>
        <dbReference type="ARBA" id="ARBA00022737"/>
    </source>
</evidence>
<feature type="domain" description="Carrier" evidence="11">
    <location>
        <begin position="2361"/>
        <end position="2434"/>
    </location>
</feature>
<dbReference type="Gene3D" id="1.10.1200.10">
    <property type="entry name" value="ACP-like"/>
    <property type="match status" value="5"/>
</dbReference>
<dbReference type="InterPro" id="IPR057326">
    <property type="entry name" value="KR_dom"/>
</dbReference>
<dbReference type="GO" id="GO:0004312">
    <property type="term" value="F:fatty acid synthase activity"/>
    <property type="evidence" value="ECO:0007669"/>
    <property type="project" value="TreeGrafter"/>
</dbReference>
<dbReference type="PANTHER" id="PTHR43775">
    <property type="entry name" value="FATTY ACID SYNTHASE"/>
    <property type="match status" value="1"/>
</dbReference>
<dbReference type="InterPro" id="IPR001031">
    <property type="entry name" value="Thioesterase"/>
</dbReference>
<keyword evidence="14" id="KW-1185">Reference proteome</keyword>
<dbReference type="SUPFAM" id="SSF53901">
    <property type="entry name" value="Thiolase-like"/>
    <property type="match status" value="3"/>
</dbReference>
<dbReference type="Gene3D" id="3.40.50.1820">
    <property type="entry name" value="alpha/beta hydrolase"/>
    <property type="match status" value="1"/>
</dbReference>
<dbReference type="Gene3D" id="3.40.50.1000">
    <property type="entry name" value="HAD superfamily/HAD-like"/>
    <property type="match status" value="1"/>
</dbReference>
<feature type="region of interest" description="Disordered" evidence="10">
    <location>
        <begin position="3121"/>
        <end position="3143"/>
    </location>
</feature>
<feature type="domain" description="Carrier" evidence="11">
    <location>
        <begin position="3143"/>
        <end position="3218"/>
    </location>
</feature>
<dbReference type="NCBIfam" id="TIGR01686">
    <property type="entry name" value="FkbH"/>
    <property type="match status" value="1"/>
</dbReference>
<dbReference type="PANTHER" id="PTHR43775:SF37">
    <property type="entry name" value="SI:DKEY-61P9.11"/>
    <property type="match status" value="1"/>
</dbReference>
<dbReference type="SUPFAM" id="SSF52777">
    <property type="entry name" value="CoA-dependent acyltransferases"/>
    <property type="match status" value="2"/>
</dbReference>
<feature type="domain" description="Carrier" evidence="11">
    <location>
        <begin position="3259"/>
        <end position="3334"/>
    </location>
</feature>
<dbReference type="SMART" id="SM00822">
    <property type="entry name" value="PKS_KR"/>
    <property type="match status" value="1"/>
</dbReference>
<evidence type="ECO:0000256" key="6">
    <source>
        <dbReference type="ARBA" id="ARBA00022490"/>
    </source>
</evidence>
<evidence type="ECO:0000256" key="7">
    <source>
        <dbReference type="ARBA" id="ARBA00022553"/>
    </source>
</evidence>
<dbReference type="SMART" id="SM00823">
    <property type="entry name" value="PKS_PP"/>
    <property type="match status" value="5"/>
</dbReference>
<dbReference type="PROSITE" id="PS50075">
    <property type="entry name" value="CARRIER"/>
    <property type="match status" value="5"/>
</dbReference>
<dbReference type="Pfam" id="PF22621">
    <property type="entry name" value="CurL-like_PKS_C"/>
    <property type="match status" value="1"/>
</dbReference>
<evidence type="ECO:0000313" key="13">
    <source>
        <dbReference type="EMBL" id="MBM3094041.1"/>
    </source>
</evidence>
<dbReference type="SUPFAM" id="SSF54637">
    <property type="entry name" value="Thioesterase/thiol ester dehydrase-isomerase"/>
    <property type="match status" value="1"/>
</dbReference>
<dbReference type="SUPFAM" id="SSF51735">
    <property type="entry name" value="NAD(P)-binding Rossmann-fold domains"/>
    <property type="match status" value="2"/>
</dbReference>
<comment type="pathway">
    <text evidence="3">Antibiotic biosynthesis.</text>
</comment>
<dbReference type="GO" id="GO:0004315">
    <property type="term" value="F:3-oxoacyl-[acyl-carrier-protein] synthase activity"/>
    <property type="evidence" value="ECO:0007669"/>
    <property type="project" value="InterPro"/>
</dbReference>
<evidence type="ECO:0000256" key="4">
    <source>
        <dbReference type="ARBA" id="ARBA00005005"/>
    </source>
</evidence>
<dbReference type="InterPro" id="IPR001242">
    <property type="entry name" value="Condensation_dom"/>
</dbReference>
<dbReference type="SMART" id="SM00825">
    <property type="entry name" value="PKS_KS"/>
    <property type="match status" value="3"/>
</dbReference>
<dbReference type="PROSITE" id="PS52004">
    <property type="entry name" value="KS3_2"/>
    <property type="match status" value="3"/>
</dbReference>
<feature type="domain" description="Ketosynthase family 3 (KS3)" evidence="12">
    <location>
        <begin position="2499"/>
        <end position="2919"/>
    </location>
</feature>
<dbReference type="InterPro" id="IPR018201">
    <property type="entry name" value="Ketoacyl_synth_AS"/>
</dbReference>
<evidence type="ECO:0000256" key="8">
    <source>
        <dbReference type="ARBA" id="ARBA00022679"/>
    </source>
</evidence>
<dbReference type="NCBIfam" id="TIGR01681">
    <property type="entry name" value="HAD-SF-IIIC"/>
    <property type="match status" value="1"/>
</dbReference>
<dbReference type="InterPro" id="IPR002539">
    <property type="entry name" value="MaoC-like_dom"/>
</dbReference>
<dbReference type="EMBL" id="WXFA01000021">
    <property type="protein sequence ID" value="MBM3094041.1"/>
    <property type="molecule type" value="Genomic_DNA"/>
</dbReference>
<organism evidence="13 14">
    <name type="scientific">Ensifer canadensis</name>
    <dbReference type="NCBI Taxonomy" id="555315"/>
    <lineage>
        <taxon>Bacteria</taxon>
        <taxon>Pseudomonadati</taxon>
        <taxon>Pseudomonadota</taxon>
        <taxon>Alphaproteobacteria</taxon>
        <taxon>Hyphomicrobiales</taxon>
        <taxon>Rhizobiaceae</taxon>
        <taxon>Sinorhizobium/Ensifer group</taxon>
        <taxon>Ensifer</taxon>
    </lineage>
</organism>
<evidence type="ECO:0000256" key="3">
    <source>
        <dbReference type="ARBA" id="ARBA00004792"/>
    </source>
</evidence>
<dbReference type="RefSeq" id="WP_203528975.1">
    <property type="nucleotide sequence ID" value="NZ_CP083375.1"/>
</dbReference>